<dbReference type="SFLD" id="SFLDS00003">
    <property type="entry name" value="Haloacid_Dehalogenase"/>
    <property type="match status" value="1"/>
</dbReference>
<dbReference type="SUPFAM" id="SSF81653">
    <property type="entry name" value="Calcium ATPase, transduction domain A"/>
    <property type="match status" value="1"/>
</dbReference>
<dbReference type="SMART" id="SM00831">
    <property type="entry name" value="Cation_ATPase_N"/>
    <property type="match status" value="1"/>
</dbReference>
<keyword evidence="11 12" id="KW-0472">Membrane</keyword>
<dbReference type="GO" id="GO:0016887">
    <property type="term" value="F:ATP hydrolysis activity"/>
    <property type="evidence" value="ECO:0007669"/>
    <property type="project" value="InterPro"/>
</dbReference>
<evidence type="ECO:0000256" key="3">
    <source>
        <dbReference type="ARBA" id="ARBA00022553"/>
    </source>
</evidence>
<dbReference type="SUPFAM" id="SSF81665">
    <property type="entry name" value="Calcium ATPase, transmembrane domain M"/>
    <property type="match status" value="1"/>
</dbReference>
<gene>
    <name evidence="14" type="ORF">BN9_021640</name>
</gene>
<dbReference type="InterPro" id="IPR023298">
    <property type="entry name" value="ATPase_P-typ_TM_dom_sf"/>
</dbReference>
<reference evidence="14 15" key="1">
    <citation type="submission" date="2012-05" db="EMBL/GenBank/DDBJ databases">
        <title>Recombination and specialization in a pathogen metapopulation.</title>
        <authorList>
            <person name="Gardiner A."/>
            <person name="Kemen E."/>
            <person name="Schultz-Larsen T."/>
            <person name="MacLean D."/>
            <person name="Van Oosterhout C."/>
            <person name="Jones J.D.G."/>
        </authorList>
    </citation>
    <scope>NUCLEOTIDE SEQUENCE [LARGE SCALE GENOMIC DNA]</scope>
    <source>
        <strain evidence="14 15">Ac Nc2</strain>
    </source>
</reference>
<dbReference type="SFLD" id="SFLDF00027">
    <property type="entry name" value="p-type_atpase"/>
    <property type="match status" value="1"/>
</dbReference>
<dbReference type="InterPro" id="IPR018303">
    <property type="entry name" value="ATPase_P-typ_P_site"/>
</dbReference>
<dbReference type="InterPro" id="IPR036412">
    <property type="entry name" value="HAD-like_sf"/>
</dbReference>
<feature type="transmembrane region" description="Helical" evidence="12">
    <location>
        <begin position="290"/>
        <end position="316"/>
    </location>
</feature>
<dbReference type="InterPro" id="IPR023299">
    <property type="entry name" value="ATPase_P-typ_cyto_dom_N"/>
</dbReference>
<dbReference type="Gene3D" id="3.40.1110.10">
    <property type="entry name" value="Calcium-transporting ATPase, cytoplasmic domain N"/>
    <property type="match status" value="1"/>
</dbReference>
<dbReference type="InterPro" id="IPR006534">
    <property type="entry name" value="P-type_ATPase_IIIA"/>
</dbReference>
<dbReference type="GO" id="GO:0046872">
    <property type="term" value="F:metal ion binding"/>
    <property type="evidence" value="ECO:0007669"/>
    <property type="project" value="UniProtKB-KW"/>
</dbReference>
<keyword evidence="7 12" id="KW-0067">ATP-binding</keyword>
<feature type="transmembrane region" description="Helical" evidence="12">
    <location>
        <begin position="680"/>
        <end position="699"/>
    </location>
</feature>
<comment type="catalytic activity">
    <reaction evidence="12">
        <text>ATP + H2O + H(+)(in) = ADP + phosphate + 2 H(+)(out)</text>
        <dbReference type="Rhea" id="RHEA:20852"/>
        <dbReference type="ChEBI" id="CHEBI:15377"/>
        <dbReference type="ChEBI" id="CHEBI:15378"/>
        <dbReference type="ChEBI" id="CHEBI:30616"/>
        <dbReference type="ChEBI" id="CHEBI:43474"/>
        <dbReference type="ChEBI" id="CHEBI:456216"/>
        <dbReference type="EC" id="7.1.2.1"/>
    </reaction>
</comment>
<keyword evidence="9 12" id="KW-1278">Translocase</keyword>
<dbReference type="FunFam" id="2.70.150.10:FF:000042">
    <property type="entry name" value="Plasma membrane ATPase"/>
    <property type="match status" value="1"/>
</dbReference>
<comment type="caution">
    <text evidence="12">Lacks conserved residue(s) required for the propagation of feature annotation.</text>
</comment>
<evidence type="ECO:0000313" key="14">
    <source>
        <dbReference type="EMBL" id="CCI41380.1"/>
    </source>
</evidence>
<dbReference type="InterPro" id="IPR008250">
    <property type="entry name" value="ATPase_P-typ_transduc_dom_A_sf"/>
</dbReference>
<keyword evidence="4 12" id="KW-0812">Transmembrane</keyword>
<dbReference type="GO" id="GO:0120029">
    <property type="term" value="P:proton export across plasma membrane"/>
    <property type="evidence" value="ECO:0007669"/>
    <property type="project" value="UniProtKB-UniRule"/>
</dbReference>
<accession>A0A024G3S7</accession>
<feature type="transmembrane region" description="Helical" evidence="12">
    <location>
        <begin position="248"/>
        <end position="270"/>
    </location>
</feature>
<evidence type="ECO:0000256" key="2">
    <source>
        <dbReference type="ARBA" id="ARBA00008804"/>
    </source>
</evidence>
<evidence type="ECO:0000313" key="15">
    <source>
        <dbReference type="Proteomes" id="UP000053237"/>
    </source>
</evidence>
<evidence type="ECO:0000256" key="6">
    <source>
        <dbReference type="ARBA" id="ARBA00022741"/>
    </source>
</evidence>
<keyword evidence="12" id="KW-0406">Ion transport</keyword>
<comment type="caution">
    <text evidence="14">The sequence shown here is derived from an EMBL/GenBank/DDBJ whole genome shotgun (WGS) entry which is preliminary data.</text>
</comment>
<keyword evidence="3" id="KW-0597">Phosphoprotein</keyword>
<evidence type="ECO:0000256" key="1">
    <source>
        <dbReference type="ARBA" id="ARBA00004141"/>
    </source>
</evidence>
<dbReference type="Gene3D" id="2.70.150.10">
    <property type="entry name" value="Calcium-transporting ATPase, cytoplasmic transduction domain A"/>
    <property type="match status" value="1"/>
</dbReference>
<dbReference type="PROSITE" id="PS00154">
    <property type="entry name" value="ATPASE_E1_E2"/>
    <property type="match status" value="1"/>
</dbReference>
<dbReference type="SUPFAM" id="SSF56784">
    <property type="entry name" value="HAD-like"/>
    <property type="match status" value="1"/>
</dbReference>
<feature type="transmembrane region" description="Helical" evidence="12">
    <location>
        <begin position="968"/>
        <end position="988"/>
    </location>
</feature>
<dbReference type="PANTHER" id="PTHR42861">
    <property type="entry name" value="CALCIUM-TRANSPORTING ATPASE"/>
    <property type="match status" value="1"/>
</dbReference>
<feature type="domain" description="Cation-transporting P-type ATPase N-terminal" evidence="13">
    <location>
        <begin position="29"/>
        <end position="101"/>
    </location>
</feature>
<keyword evidence="12" id="KW-0375">Hydrogen ion transport</keyword>
<dbReference type="GO" id="GO:0005886">
    <property type="term" value="C:plasma membrane"/>
    <property type="evidence" value="ECO:0007669"/>
    <property type="project" value="UniProtKB-SubCell"/>
</dbReference>
<evidence type="ECO:0000256" key="11">
    <source>
        <dbReference type="ARBA" id="ARBA00023136"/>
    </source>
</evidence>
<proteinExistence type="inferred from homology"/>
<dbReference type="NCBIfam" id="TIGR01494">
    <property type="entry name" value="ATPase_P-type"/>
    <property type="match status" value="2"/>
</dbReference>
<dbReference type="InterPro" id="IPR001757">
    <property type="entry name" value="P_typ_ATPase"/>
</dbReference>
<dbReference type="FunFam" id="3.40.50.1000:FF:000211">
    <property type="entry name" value="Plasma membrane ATPase"/>
    <property type="match status" value="1"/>
</dbReference>
<dbReference type="PRINTS" id="PR00119">
    <property type="entry name" value="CATATPASE"/>
</dbReference>
<comment type="similarity">
    <text evidence="2 12">Belongs to the cation transport ATPase (P-type) (TC 3.A.3) family. Type IIIA subfamily.</text>
</comment>
<evidence type="ECO:0000256" key="7">
    <source>
        <dbReference type="ARBA" id="ARBA00022840"/>
    </source>
</evidence>
<keyword evidence="15" id="KW-1185">Reference proteome</keyword>
<dbReference type="Proteomes" id="UP000053237">
    <property type="component" value="Unassembled WGS sequence"/>
</dbReference>
<dbReference type="EC" id="7.1.2.1" evidence="12"/>
<dbReference type="Gene3D" id="1.20.1110.10">
    <property type="entry name" value="Calcium-transporting ATPase, transmembrane domain"/>
    <property type="match status" value="2"/>
</dbReference>
<dbReference type="Pfam" id="PF00702">
    <property type="entry name" value="Hydrolase"/>
    <property type="match status" value="1"/>
</dbReference>
<keyword evidence="6 12" id="KW-0547">Nucleotide-binding</keyword>
<evidence type="ECO:0000256" key="4">
    <source>
        <dbReference type="ARBA" id="ARBA00022692"/>
    </source>
</evidence>
<dbReference type="InterPro" id="IPR059000">
    <property type="entry name" value="ATPase_P-type_domA"/>
</dbReference>
<evidence type="ECO:0000259" key="13">
    <source>
        <dbReference type="SMART" id="SM00831"/>
    </source>
</evidence>
<keyword evidence="10 12" id="KW-1133">Transmembrane helix</keyword>
<dbReference type="Pfam" id="PF00690">
    <property type="entry name" value="Cation_ATPase_N"/>
    <property type="match status" value="1"/>
</dbReference>
<dbReference type="STRING" id="65357.A0A024G3S7"/>
<sequence>MTRDTSLEFNALDTPNRSKNYTNELGQIQWASIPLNAALDKLKTSREGLTSAEAQRRLSEYGPNKLPEEKVNKLMLFLSFMWNPLSWAMEVASILSIVLLDYSDFGLILFLLFLNACIGYFEEVQAGDAVSALMGALAPDAKVFRDGNIVNIPADEIVPGDVIRVRLGDVIPADVKFLEGDPVKIDQSSLTGESLAVSKGEGDEGYSGSVVKQGEIEAVVTSTGSDTFLGRAAEKIASTDSSGRLQEVLTTVGNFCMVSIILWCIIELLFQMGGRQRENPCFLITDGCLGVANILVLIVGGIPVAMPTVLSVTLAIGSSALAKENAIVTRLTCIEEMASMEILCSDKTGTLTLNQLSVDLDNLVPYNDFSPADILKYAALAARIENNEAIDVVCFNTYPDNATMKRDYTLLHYTPFDPTTKRTIAKLKDNRTGEIFRACKGAPQVVLDMDVNAEELRETVEGRINEYASRGYRGLGVALDCSGDVPIDQCEWRMVGLLPLFDPPRHDTAETIKRAIALGVSVKMVTGDQTAIAVETCRLLGMPNSILDASFFNRATPPGVNLAEMVCNTDGFAEVFPEHKFEIVKLLQSLGKVVGMTGDGVNDAPALAQADIGIAVDDATDAARAASDIVLVSPGLSVIITAIRMSREIFLRMKNYAMYSVAMTVRIVFTFGILTVAWNWYFPTLLVVILAILNDGTILTISKDNVIASPRPDSWKLKQVFIMSIVFGLWLTLSTIVLFAVVNNSDGFEGLGAENLCVGCMKTHCNQYFQDEYETCARTMNSAGCGEMNGNVIKSANLLRVGSFRNAAVTRYWKTYEVDYLQPVSMLFTDLADVHLNGLHNGRKPSAVEAYDQFVYQYTIGVGGAPYDDYPYNSFDAAQYGQGVKFVGDDRVPVTNGVSFCDYIWDFSNYNTTWTRNYNLIGPGRQRKEAILRSVVYTHVSISGQALIFVTRTAGTNNWFFAERPSSLLLVAFVIAQIVASVIGWIGFKGYPTDRIAVIGCGGMYTLIAWVWAILWHIPLDIIKFALNYVINKGAETYSQTAFNSRINAGHPSMQHCSVSGQQRSIRASRTV</sequence>
<organism evidence="14 15">
    <name type="scientific">Albugo candida</name>
    <dbReference type="NCBI Taxonomy" id="65357"/>
    <lineage>
        <taxon>Eukaryota</taxon>
        <taxon>Sar</taxon>
        <taxon>Stramenopiles</taxon>
        <taxon>Oomycota</taxon>
        <taxon>Peronosporomycetes</taxon>
        <taxon>Albuginales</taxon>
        <taxon>Albuginaceae</taxon>
        <taxon>Albugo</taxon>
    </lineage>
</organism>
<dbReference type="NCBIfam" id="TIGR01647">
    <property type="entry name" value="ATPase-IIIA_H"/>
    <property type="match status" value="1"/>
</dbReference>
<dbReference type="InterPro" id="IPR004014">
    <property type="entry name" value="ATPase_P-typ_cation-transptr_N"/>
</dbReference>
<feature type="transmembrane region" description="Helical" evidence="12">
    <location>
        <begin position="720"/>
        <end position="742"/>
    </location>
</feature>
<dbReference type="Pfam" id="PF00122">
    <property type="entry name" value="E1-E2_ATPase"/>
    <property type="match status" value="1"/>
</dbReference>
<dbReference type="Gene3D" id="3.40.50.1000">
    <property type="entry name" value="HAD superfamily/HAD-like"/>
    <property type="match status" value="1"/>
</dbReference>
<dbReference type="SFLD" id="SFLDG00002">
    <property type="entry name" value="C1.7:_P-type_atpase_like"/>
    <property type="match status" value="1"/>
</dbReference>
<feature type="transmembrane region" description="Helical" evidence="12">
    <location>
        <begin position="995"/>
        <end position="1018"/>
    </location>
</feature>
<keyword evidence="12" id="KW-0813">Transport</keyword>
<dbReference type="AlphaFoldDB" id="A0A024G3S7"/>
<evidence type="ECO:0000256" key="8">
    <source>
        <dbReference type="ARBA" id="ARBA00022842"/>
    </source>
</evidence>
<keyword evidence="8 12" id="KW-0460">Magnesium</keyword>
<keyword evidence="5" id="KW-0479">Metal-binding</keyword>
<dbReference type="GO" id="GO:0008553">
    <property type="term" value="F:P-type proton-exporting transporter activity"/>
    <property type="evidence" value="ECO:0007669"/>
    <property type="project" value="UniProtKB-UniRule"/>
</dbReference>
<dbReference type="PRINTS" id="PR00120">
    <property type="entry name" value="HATPASE"/>
</dbReference>
<dbReference type="InterPro" id="IPR044492">
    <property type="entry name" value="P_typ_ATPase_HD_dom"/>
</dbReference>
<evidence type="ECO:0000256" key="9">
    <source>
        <dbReference type="ARBA" id="ARBA00022967"/>
    </source>
</evidence>
<dbReference type="GO" id="GO:0005524">
    <property type="term" value="F:ATP binding"/>
    <property type="evidence" value="ECO:0007669"/>
    <property type="project" value="UniProtKB-UniRule"/>
</dbReference>
<dbReference type="OrthoDB" id="116380at2759"/>
<evidence type="ECO:0000256" key="12">
    <source>
        <dbReference type="RuleBase" id="RU362083"/>
    </source>
</evidence>
<evidence type="ECO:0000256" key="10">
    <source>
        <dbReference type="ARBA" id="ARBA00022989"/>
    </source>
</evidence>
<dbReference type="EMBL" id="CAIX01000018">
    <property type="protein sequence ID" value="CCI41380.1"/>
    <property type="molecule type" value="Genomic_DNA"/>
</dbReference>
<dbReference type="InterPro" id="IPR023214">
    <property type="entry name" value="HAD_sf"/>
</dbReference>
<name>A0A024G3S7_9STRA</name>
<dbReference type="InParanoid" id="A0A024G3S7"/>
<protein>
    <recommendedName>
        <fullName evidence="12">Plasma membrane ATPase</fullName>
        <ecNumber evidence="12">7.1.2.1</ecNumber>
    </recommendedName>
</protein>
<dbReference type="FunFam" id="3.40.1110.10:FF:000005">
    <property type="entry name" value="Plasma membrane ATPase"/>
    <property type="match status" value="1"/>
</dbReference>
<comment type="subcellular location">
    <subcellularLocation>
        <location evidence="12">Cell membrane</location>
        <topology evidence="12">Multi-pass membrane protein</topology>
    </subcellularLocation>
    <subcellularLocation>
        <location evidence="1">Membrane</location>
        <topology evidence="1">Multi-pass membrane protein</topology>
    </subcellularLocation>
</comment>
<evidence type="ECO:0000256" key="5">
    <source>
        <dbReference type="ARBA" id="ARBA00022723"/>
    </source>
</evidence>